<accession>A0A1F4Z6T1</accession>
<dbReference type="NCBIfam" id="NF000585">
    <property type="entry name" value="PRK00010.1"/>
    <property type="match status" value="1"/>
</dbReference>
<dbReference type="InterPro" id="IPR002132">
    <property type="entry name" value="Ribosomal_uL5"/>
</dbReference>
<evidence type="ECO:0000256" key="6">
    <source>
        <dbReference type="RuleBase" id="RU003930"/>
    </source>
</evidence>
<comment type="subunit">
    <text evidence="5">Part of the 50S ribosomal subunit; part of the 5S rRNA/L5/L18/L25 subcomplex. Contacts the 5S rRNA and the P site tRNA. Forms a bridge to the 30S subunit in the 70S ribosome.</text>
</comment>
<dbReference type="SUPFAM" id="SSF55282">
    <property type="entry name" value="RL5-like"/>
    <property type="match status" value="1"/>
</dbReference>
<evidence type="ECO:0000256" key="5">
    <source>
        <dbReference type="HAMAP-Rule" id="MF_01333"/>
    </source>
</evidence>
<dbReference type="HAMAP" id="MF_01333_B">
    <property type="entry name" value="Ribosomal_uL5_B"/>
    <property type="match status" value="1"/>
</dbReference>
<comment type="similarity">
    <text evidence="1 5 6">Belongs to the universal ribosomal protein uL5 family.</text>
</comment>
<gene>
    <name evidence="5" type="primary">rplE</name>
    <name evidence="9" type="ORF">A3E17_04405</name>
</gene>
<dbReference type="InterPro" id="IPR031309">
    <property type="entry name" value="Ribosomal_uL5_C"/>
</dbReference>
<dbReference type="Pfam" id="PF00281">
    <property type="entry name" value="Ribosomal_L5"/>
    <property type="match status" value="1"/>
</dbReference>
<dbReference type="GO" id="GO:0005840">
    <property type="term" value="C:ribosome"/>
    <property type="evidence" value="ECO:0007669"/>
    <property type="project" value="UniProtKB-KW"/>
</dbReference>
<evidence type="ECO:0000259" key="8">
    <source>
        <dbReference type="Pfam" id="PF00673"/>
    </source>
</evidence>
<evidence type="ECO:0000313" key="9">
    <source>
        <dbReference type="EMBL" id="OGD01891.1"/>
    </source>
</evidence>
<name>A0A1F4Z6T1_9BACT</name>
<protein>
    <recommendedName>
        <fullName evidence="4 5">Large ribosomal subunit protein uL5</fullName>
    </recommendedName>
</protein>
<evidence type="ECO:0000256" key="2">
    <source>
        <dbReference type="ARBA" id="ARBA00022980"/>
    </source>
</evidence>
<feature type="domain" description="Large ribosomal subunit protein uL5 C-terminal" evidence="8">
    <location>
        <begin position="83"/>
        <end position="176"/>
    </location>
</feature>
<proteinExistence type="inferred from homology"/>
<dbReference type="InterPro" id="IPR020930">
    <property type="entry name" value="Ribosomal_uL5_bac-type"/>
</dbReference>
<keyword evidence="2 5" id="KW-0689">Ribosomal protein</keyword>
<dbReference type="GO" id="GO:0006412">
    <property type="term" value="P:translation"/>
    <property type="evidence" value="ECO:0007669"/>
    <property type="project" value="UniProtKB-UniRule"/>
</dbReference>
<dbReference type="FunFam" id="3.30.1440.10:FF:000001">
    <property type="entry name" value="50S ribosomal protein L5"/>
    <property type="match status" value="1"/>
</dbReference>
<dbReference type="PIRSF" id="PIRSF002161">
    <property type="entry name" value="Ribosomal_L5"/>
    <property type="match status" value="1"/>
</dbReference>
<dbReference type="Proteomes" id="UP000178993">
    <property type="component" value="Unassembled WGS sequence"/>
</dbReference>
<dbReference type="GO" id="GO:0003735">
    <property type="term" value="F:structural constituent of ribosome"/>
    <property type="evidence" value="ECO:0007669"/>
    <property type="project" value="InterPro"/>
</dbReference>
<organism evidence="9 10">
    <name type="scientific">Candidatus Amesbacteria bacterium RIFCSPHIGHO2_12_FULL_48_14</name>
    <dbReference type="NCBI Taxonomy" id="1797257"/>
    <lineage>
        <taxon>Bacteria</taxon>
        <taxon>Candidatus Amesiibacteriota</taxon>
    </lineage>
</organism>
<comment type="function">
    <text evidence="5">This is 1 of the proteins that bind and probably mediate the attachment of the 5S RNA into the large ribosomal subunit, where it forms part of the central protuberance. In the 70S ribosome it contacts protein S13 of the 30S subunit (bridge B1b), connecting the 2 subunits; this bridge is implicated in subunit movement. Contacts the P site tRNA; the 5S rRNA and some of its associated proteins might help stabilize positioning of ribosome-bound tRNAs.</text>
</comment>
<reference evidence="9 10" key="1">
    <citation type="journal article" date="2016" name="Nat. Commun.">
        <title>Thousands of microbial genomes shed light on interconnected biogeochemical processes in an aquifer system.</title>
        <authorList>
            <person name="Anantharaman K."/>
            <person name="Brown C.T."/>
            <person name="Hug L.A."/>
            <person name="Sharon I."/>
            <person name="Castelle C.J."/>
            <person name="Probst A.J."/>
            <person name="Thomas B.C."/>
            <person name="Singh A."/>
            <person name="Wilkins M.J."/>
            <person name="Karaoz U."/>
            <person name="Brodie E.L."/>
            <person name="Williams K.H."/>
            <person name="Hubbard S.S."/>
            <person name="Banfield J.F."/>
        </authorList>
    </citation>
    <scope>NUCLEOTIDE SEQUENCE [LARGE SCALE GENOMIC DNA]</scope>
</reference>
<dbReference type="InterPro" id="IPR022803">
    <property type="entry name" value="Ribosomal_uL5_dom_sf"/>
</dbReference>
<dbReference type="Pfam" id="PF00673">
    <property type="entry name" value="Ribosomal_L5_C"/>
    <property type="match status" value="1"/>
</dbReference>
<keyword evidence="5" id="KW-0694">RNA-binding</keyword>
<keyword evidence="3 5" id="KW-0687">Ribonucleoprotein</keyword>
<dbReference type="InterPro" id="IPR031310">
    <property type="entry name" value="Ribosomal_uL5_N"/>
</dbReference>
<evidence type="ECO:0000256" key="1">
    <source>
        <dbReference type="ARBA" id="ARBA00008553"/>
    </source>
</evidence>
<sequence>MDLKKQYQEKAVPQLMGELGVTNRMAVPKMVKVVLNIGLGQAAHDKGVLDKAADQLTVITGQKPKVTRAKASIANFKIREGDPVGLTVTLRGKRMEDFLVKLITVTLPRVRDFHGVSGGAFDKQGNYTLGLHEQIVFPEIDYAKIDKIRGLEITMVTNAGDAKISRRLLELIGIPFTKS</sequence>
<evidence type="ECO:0000259" key="7">
    <source>
        <dbReference type="Pfam" id="PF00281"/>
    </source>
</evidence>
<feature type="domain" description="Large ribosomal subunit protein uL5 N-terminal" evidence="7">
    <location>
        <begin position="23"/>
        <end position="79"/>
    </location>
</feature>
<keyword evidence="5" id="KW-0820">tRNA-binding</keyword>
<dbReference type="GO" id="GO:0019843">
    <property type="term" value="F:rRNA binding"/>
    <property type="evidence" value="ECO:0007669"/>
    <property type="project" value="UniProtKB-UniRule"/>
</dbReference>
<evidence type="ECO:0000313" key="10">
    <source>
        <dbReference type="Proteomes" id="UP000178993"/>
    </source>
</evidence>
<dbReference type="GO" id="GO:0000049">
    <property type="term" value="F:tRNA binding"/>
    <property type="evidence" value="ECO:0007669"/>
    <property type="project" value="UniProtKB-UniRule"/>
</dbReference>
<dbReference type="EMBL" id="MEXL01000036">
    <property type="protein sequence ID" value="OGD01891.1"/>
    <property type="molecule type" value="Genomic_DNA"/>
</dbReference>
<evidence type="ECO:0000256" key="4">
    <source>
        <dbReference type="ARBA" id="ARBA00035245"/>
    </source>
</evidence>
<dbReference type="AlphaFoldDB" id="A0A1F4Z6T1"/>
<comment type="caution">
    <text evidence="9">The sequence shown here is derived from an EMBL/GenBank/DDBJ whole genome shotgun (WGS) entry which is preliminary data.</text>
</comment>
<dbReference type="PANTHER" id="PTHR11994">
    <property type="entry name" value="60S RIBOSOMAL PROTEIN L11-RELATED"/>
    <property type="match status" value="1"/>
</dbReference>
<keyword evidence="5" id="KW-0699">rRNA-binding</keyword>
<dbReference type="Gene3D" id="3.30.1440.10">
    <property type="match status" value="1"/>
</dbReference>
<evidence type="ECO:0000256" key="3">
    <source>
        <dbReference type="ARBA" id="ARBA00023274"/>
    </source>
</evidence>
<dbReference type="GO" id="GO:1990904">
    <property type="term" value="C:ribonucleoprotein complex"/>
    <property type="evidence" value="ECO:0007669"/>
    <property type="project" value="UniProtKB-KW"/>
</dbReference>